<feature type="compositionally biased region" description="Low complexity" evidence="1">
    <location>
        <begin position="109"/>
        <end position="119"/>
    </location>
</feature>
<gene>
    <name evidence="3" type="ORF">H9622_15550</name>
</gene>
<feature type="domain" description="PKD" evidence="2">
    <location>
        <begin position="317"/>
        <end position="397"/>
    </location>
</feature>
<dbReference type="SUPFAM" id="SSF49299">
    <property type="entry name" value="PKD domain"/>
    <property type="match status" value="1"/>
</dbReference>
<organism evidence="3 4">
    <name type="scientific">Microbacterium gallinarum</name>
    <dbReference type="NCBI Taxonomy" id="2762209"/>
    <lineage>
        <taxon>Bacteria</taxon>
        <taxon>Bacillati</taxon>
        <taxon>Actinomycetota</taxon>
        <taxon>Actinomycetes</taxon>
        <taxon>Micrococcales</taxon>
        <taxon>Microbacteriaceae</taxon>
        <taxon>Microbacterium</taxon>
    </lineage>
</organism>
<dbReference type="InterPro" id="IPR000601">
    <property type="entry name" value="PKD_dom"/>
</dbReference>
<proteinExistence type="predicted"/>
<evidence type="ECO:0000313" key="4">
    <source>
        <dbReference type="Proteomes" id="UP000602532"/>
    </source>
</evidence>
<dbReference type="CDD" id="cd00146">
    <property type="entry name" value="PKD"/>
    <property type="match status" value="1"/>
</dbReference>
<dbReference type="Gene3D" id="2.70.70.10">
    <property type="entry name" value="Glucose Permease (Domain IIA)"/>
    <property type="match status" value="1"/>
</dbReference>
<dbReference type="Proteomes" id="UP000602532">
    <property type="component" value="Unassembled WGS sequence"/>
</dbReference>
<evidence type="ECO:0000256" key="1">
    <source>
        <dbReference type="SAM" id="MobiDB-lite"/>
    </source>
</evidence>
<dbReference type="InterPro" id="IPR035986">
    <property type="entry name" value="PKD_dom_sf"/>
</dbReference>
<reference evidence="3 4" key="1">
    <citation type="submission" date="2020-08" db="EMBL/GenBank/DDBJ databases">
        <title>A Genomic Blueprint of the Chicken Gut Microbiome.</title>
        <authorList>
            <person name="Gilroy R."/>
            <person name="Ravi A."/>
            <person name="Getino M."/>
            <person name="Pursley I."/>
            <person name="Horton D.L."/>
            <person name="Alikhan N.-F."/>
            <person name="Baker D."/>
            <person name="Gharbi K."/>
            <person name="Hall N."/>
            <person name="Watson M."/>
            <person name="Adriaenssens E.M."/>
            <person name="Foster-Nyarko E."/>
            <person name="Jarju S."/>
            <person name="Secka A."/>
            <person name="Antonio M."/>
            <person name="Oren A."/>
            <person name="Chaudhuri R."/>
            <person name="La Ragione R.M."/>
            <person name="Hildebrand F."/>
            <person name="Pallen M.J."/>
        </authorList>
    </citation>
    <scope>NUCLEOTIDE SEQUENCE [LARGE SCALE GENOMIC DNA]</scope>
    <source>
        <strain evidence="3 4">Sa1CUA4</strain>
    </source>
</reference>
<dbReference type="Gene3D" id="2.60.40.10">
    <property type="entry name" value="Immunoglobulins"/>
    <property type="match status" value="2"/>
</dbReference>
<comment type="caution">
    <text evidence="3">The sequence shown here is derived from an EMBL/GenBank/DDBJ whole genome shotgun (WGS) entry which is preliminary data.</text>
</comment>
<protein>
    <submittedName>
        <fullName evidence="3">PKD domain-containing protein</fullName>
    </submittedName>
</protein>
<dbReference type="EMBL" id="JACSPM010000008">
    <property type="protein sequence ID" value="MBD8024999.1"/>
    <property type="molecule type" value="Genomic_DNA"/>
</dbReference>
<evidence type="ECO:0000313" key="3">
    <source>
        <dbReference type="EMBL" id="MBD8024999.1"/>
    </source>
</evidence>
<dbReference type="InterPro" id="IPR011055">
    <property type="entry name" value="Dup_hybrid_motif"/>
</dbReference>
<sequence length="653" mass="65991">MSRIRVMRAGALLGAAVGTAVVVAGSWAAVAASASARASAEAEQRGAVAVAEDHLLEASDGGYRLPFADGAVVEVGDDGSATGAYELSAGDGATVVAAAGGWLQAAAAPQSATETAETAETAEKAAESPPAGSVWIEHPTGESTRYTGLVPSDAVPTERAWIDAGTELGTVSGDQPLRWEVVVPPATADASARGIPSASPDDGARRAARVCGIPSSTLVAGEYLAGACDNAPPAAMLSAGTLVVDEGQSVPLDGAASADPEGEPLIYRWQLASFDVDPVAQPQVVIADDFEGTATLTVYDRMEGRWDAASVDVVVRNVPPSVEVVAVSAEEGGIGRVSATVSDPGDDTVAAQIDWGDGGPAQQVTIAELAAGVDHPYGDDGAFPVTVTATDDDGGVGAHAVPLQIASVAPAVSLEVDGALAFPGGEYAVSAPGDAVHAEAGARDAGSDDLSFGWSNSRRSAFAVTPQVADPPLSPFGTFPVEAADVAEYTFAVPGVEKVRVSVTDDDGAKTDASATVVVTGSATTAQSTARWVREYAVLDASDPVASADYLDIVQAVSGVFSEDVTVTTPAEAVAVLAARDGDVRARARAELLRSWLTFASGAVRADATVTLSSGYETPWLAVVVDAEQDVAAPATSDEELLDVIDELRRATG</sequence>
<accession>A0ABR8X6U1</accession>
<name>A0ABR8X6U1_9MICO</name>
<dbReference type="RefSeq" id="WP_191767340.1">
    <property type="nucleotide sequence ID" value="NZ_JACSPM010000008.1"/>
</dbReference>
<evidence type="ECO:0000259" key="2">
    <source>
        <dbReference type="Pfam" id="PF18911"/>
    </source>
</evidence>
<dbReference type="InterPro" id="IPR013783">
    <property type="entry name" value="Ig-like_fold"/>
</dbReference>
<dbReference type="Pfam" id="PF18911">
    <property type="entry name" value="PKD_4"/>
    <property type="match status" value="1"/>
</dbReference>
<keyword evidence="4" id="KW-1185">Reference proteome</keyword>
<feature type="region of interest" description="Disordered" evidence="1">
    <location>
        <begin position="109"/>
        <end position="134"/>
    </location>
</feature>